<reference evidence="2" key="1">
    <citation type="submission" date="2016-02" db="EMBL/GenBank/DDBJ databases">
        <title>WGS assembly of Manihot esculenta.</title>
        <authorList>
            <person name="Bredeson J.V."/>
            <person name="Prochnik S.E."/>
            <person name="Lyons J.B."/>
            <person name="Schmutz J."/>
            <person name="Grimwood J."/>
            <person name="Vrebalov J."/>
            <person name="Bart R.S."/>
            <person name="Amuge T."/>
            <person name="Ferguson M.E."/>
            <person name="Green R."/>
            <person name="Putnam N."/>
            <person name="Stites J."/>
            <person name="Rounsley S."/>
            <person name="Rokhsar D.S."/>
        </authorList>
    </citation>
    <scope>NUCLEOTIDE SEQUENCE [LARGE SCALE GENOMIC DNA]</scope>
    <source>
        <tissue evidence="2">Leaf</tissue>
    </source>
</reference>
<feature type="domain" description="F-box associated beta-propeller type 1" evidence="1">
    <location>
        <begin position="93"/>
        <end position="349"/>
    </location>
</feature>
<dbReference type="STRING" id="3983.A0A2C9VHG5"/>
<gene>
    <name evidence="2" type="ORF">MANES_07G011000</name>
</gene>
<name>A0A2C9VHG5_MANES</name>
<proteinExistence type="predicted"/>
<dbReference type="InterPro" id="IPR036047">
    <property type="entry name" value="F-box-like_dom_sf"/>
</dbReference>
<dbReference type="PANTHER" id="PTHR31672:SF10">
    <property type="entry name" value="F-BOX DOMAIN-CONTAINING PROTEIN"/>
    <property type="match status" value="1"/>
</dbReference>
<organism evidence="2">
    <name type="scientific">Manihot esculenta</name>
    <name type="common">Cassava</name>
    <name type="synonym">Jatropha manihot</name>
    <dbReference type="NCBI Taxonomy" id="3983"/>
    <lineage>
        <taxon>Eukaryota</taxon>
        <taxon>Viridiplantae</taxon>
        <taxon>Streptophyta</taxon>
        <taxon>Embryophyta</taxon>
        <taxon>Tracheophyta</taxon>
        <taxon>Spermatophyta</taxon>
        <taxon>Magnoliopsida</taxon>
        <taxon>eudicotyledons</taxon>
        <taxon>Gunneridae</taxon>
        <taxon>Pentapetalae</taxon>
        <taxon>rosids</taxon>
        <taxon>fabids</taxon>
        <taxon>Malpighiales</taxon>
        <taxon>Euphorbiaceae</taxon>
        <taxon>Crotonoideae</taxon>
        <taxon>Manihoteae</taxon>
        <taxon>Manihot</taxon>
    </lineage>
</organism>
<dbReference type="EMBL" id="CM004393">
    <property type="protein sequence ID" value="OAY44854.1"/>
    <property type="molecule type" value="Genomic_DNA"/>
</dbReference>
<dbReference type="PANTHER" id="PTHR31672">
    <property type="entry name" value="BNACNNG10540D PROTEIN"/>
    <property type="match status" value="1"/>
</dbReference>
<evidence type="ECO:0000313" key="2">
    <source>
        <dbReference type="EMBL" id="OAY44854.1"/>
    </source>
</evidence>
<dbReference type="AlphaFoldDB" id="A0A2C9VHG5"/>
<protein>
    <recommendedName>
        <fullName evidence="1">F-box associated beta-propeller type 1 domain-containing protein</fullName>
    </recommendedName>
</protein>
<dbReference type="Gene3D" id="1.20.1280.50">
    <property type="match status" value="1"/>
</dbReference>
<dbReference type="Pfam" id="PF07734">
    <property type="entry name" value="FBA_1"/>
    <property type="match status" value="1"/>
</dbReference>
<dbReference type="SUPFAM" id="SSF81383">
    <property type="entry name" value="F-box domain"/>
    <property type="match status" value="1"/>
</dbReference>
<dbReference type="NCBIfam" id="TIGR01640">
    <property type="entry name" value="F_box_assoc_1"/>
    <property type="match status" value="1"/>
</dbReference>
<dbReference type="InterPro" id="IPR006527">
    <property type="entry name" value="F-box-assoc_dom_typ1"/>
</dbReference>
<evidence type="ECO:0000259" key="1">
    <source>
        <dbReference type="Pfam" id="PF07734"/>
    </source>
</evidence>
<dbReference type="InterPro" id="IPR017451">
    <property type="entry name" value="F-box-assoc_interact_dom"/>
</dbReference>
<sequence>MLTRMFSSFPVKLLLKCRCVCKAWDSLITNPSFIDEHLKKTAARKSELLLFRYYINVELFKGKEHYLLYTDETFPEKPVKELDCPLKCLSRFINIVGSCNGVICLSDDFSGTYTDRAALWNPSVRKIVSIPCANVTFHSHGPFFHSLGFGFDSKADDYKLVRVAYIGDEYFDFVDIPPLVEIFSLRERYWKRVHNNLNYVICECSTSAFVDGACHWVASVTKNGVSVGRVIVSFSLGDELFREMELPKCLVEEYIIMDVAAFDGSLLLVPFMKKNGKEDWFSVWIMREYGVARSWTKLFSFSKEERVERLVAFRQNGEILLAKRGGKLVSYDPNTKKTTATGIVGDARSFYLDTLVDSLVLIGESNEFTEEDASSCGSCSSLMEIDEASGESTEEE</sequence>
<dbReference type="InterPro" id="IPR050796">
    <property type="entry name" value="SCF_F-box_component"/>
</dbReference>
<accession>A0A2C9VHG5</accession>